<dbReference type="InterPro" id="IPR015943">
    <property type="entry name" value="WD40/YVTN_repeat-like_dom_sf"/>
</dbReference>
<accession>A0A0B6YA53</accession>
<feature type="non-terminal residue" evidence="1">
    <location>
        <position position="1"/>
    </location>
</feature>
<protein>
    <submittedName>
        <fullName evidence="1">Uncharacterized protein</fullName>
    </submittedName>
</protein>
<gene>
    <name evidence="1" type="primary">ORF16392</name>
</gene>
<dbReference type="AlphaFoldDB" id="A0A0B6YA53"/>
<feature type="non-terminal residue" evidence="1">
    <location>
        <position position="119"/>
    </location>
</feature>
<evidence type="ECO:0000313" key="1">
    <source>
        <dbReference type="EMBL" id="CEK52335.1"/>
    </source>
</evidence>
<reference evidence="1" key="1">
    <citation type="submission" date="2014-12" db="EMBL/GenBank/DDBJ databases">
        <title>Insight into the proteome of Arion vulgaris.</title>
        <authorList>
            <person name="Aradska J."/>
            <person name="Bulat T."/>
            <person name="Smidak R."/>
            <person name="Sarate P."/>
            <person name="Gangsoo J."/>
            <person name="Sialana F."/>
            <person name="Bilban M."/>
            <person name="Lubec G."/>
        </authorList>
    </citation>
    <scope>NUCLEOTIDE SEQUENCE</scope>
    <source>
        <tissue evidence="1">Skin</tissue>
    </source>
</reference>
<proteinExistence type="predicted"/>
<dbReference type="Gene3D" id="2.130.10.10">
    <property type="entry name" value="YVTN repeat-like/Quinoprotein amine dehydrogenase"/>
    <property type="match status" value="1"/>
</dbReference>
<sequence length="119" mass="13052">RVSAPDQELPAQRGKLLTCSSQYGLVVFATKQGFSVVRTADLIAIDESKGKERSKVVVEDIPVLVSVSIRSPVLFMDINSDGQFLAVAVRDQGHLFIFYYDLRSFADQATSPAPFAKSQ</sequence>
<name>A0A0B6YA53_9EUPU</name>
<dbReference type="EMBL" id="HACG01005470">
    <property type="protein sequence ID" value="CEK52335.1"/>
    <property type="molecule type" value="Transcribed_RNA"/>
</dbReference>
<organism evidence="1">
    <name type="scientific">Arion vulgaris</name>
    <dbReference type="NCBI Taxonomy" id="1028688"/>
    <lineage>
        <taxon>Eukaryota</taxon>
        <taxon>Metazoa</taxon>
        <taxon>Spiralia</taxon>
        <taxon>Lophotrochozoa</taxon>
        <taxon>Mollusca</taxon>
        <taxon>Gastropoda</taxon>
        <taxon>Heterobranchia</taxon>
        <taxon>Euthyneura</taxon>
        <taxon>Panpulmonata</taxon>
        <taxon>Eupulmonata</taxon>
        <taxon>Stylommatophora</taxon>
        <taxon>Helicina</taxon>
        <taxon>Arionoidea</taxon>
        <taxon>Arionidae</taxon>
        <taxon>Arion</taxon>
    </lineage>
</organism>